<evidence type="ECO:0000256" key="1">
    <source>
        <dbReference type="SAM" id="Coils"/>
    </source>
</evidence>
<dbReference type="InterPro" id="IPR013103">
    <property type="entry name" value="RVT_2"/>
</dbReference>
<evidence type="ECO:0000259" key="2">
    <source>
        <dbReference type="Pfam" id="PF07727"/>
    </source>
</evidence>
<comment type="caution">
    <text evidence="3">The sequence shown here is derived from an EMBL/GenBank/DDBJ whole genome shotgun (WGS) entry which is preliminary data.</text>
</comment>
<dbReference type="EMBL" id="CAJNIZ010004914">
    <property type="protein sequence ID" value="CAE7237210.1"/>
    <property type="molecule type" value="Genomic_DNA"/>
</dbReference>
<dbReference type="Pfam" id="PF07727">
    <property type="entry name" value="RVT_2"/>
    <property type="match status" value="1"/>
</dbReference>
<accession>A0A812KW75</accession>
<feature type="domain" description="Reverse transcriptase Ty1/copia-type" evidence="2">
    <location>
        <begin position="531"/>
        <end position="638"/>
    </location>
</feature>
<keyword evidence="4" id="KW-1185">Reference proteome</keyword>
<keyword evidence="1" id="KW-0175">Coiled coil</keyword>
<feature type="coiled-coil region" evidence="1">
    <location>
        <begin position="216"/>
        <end position="243"/>
    </location>
</feature>
<evidence type="ECO:0000313" key="4">
    <source>
        <dbReference type="Proteomes" id="UP000649617"/>
    </source>
</evidence>
<evidence type="ECO:0000313" key="3">
    <source>
        <dbReference type="EMBL" id="CAE7237210.1"/>
    </source>
</evidence>
<dbReference type="AlphaFoldDB" id="A0A812KW75"/>
<gene>
    <name evidence="3" type="primary">RE1</name>
    <name evidence="3" type="ORF">SPIL2461_LOCUS3907</name>
</gene>
<reference evidence="3" key="1">
    <citation type="submission" date="2021-02" db="EMBL/GenBank/DDBJ databases">
        <authorList>
            <person name="Dougan E. K."/>
            <person name="Rhodes N."/>
            <person name="Thang M."/>
            <person name="Chan C."/>
        </authorList>
    </citation>
    <scope>NUCLEOTIDE SEQUENCE</scope>
</reference>
<dbReference type="Proteomes" id="UP000649617">
    <property type="component" value="Unassembled WGS sequence"/>
</dbReference>
<sequence>MTYGIFWLSLRQGLLQVFPQAPRHRCSLARTMSTKADIQKKLQELGEAVPESWTLLQMKGRLYELKEEMKSGALKTLASELKALKKASGKKDNLRNFFRENGLEYEDNWTIQKMFNHAEMKITLKYPPTDSDVVGFGKFGDMTYAAVLDHHPSYCQWIQKTQKESDSPHWRLTRLSTWLTSVDAAELIRRRRALDEFIATFAQLSSAGTRDVTEEHRLAMKELADAQAKIAKLNQEKEELEHQMLESRAPGKHRREAIKQFGADASIRCSLYNGFDLTEKRAYAEAQYRGGIEVAHHAQLCGSELRQTAFYTPVFAKKVVEAMRRQEHWIAHFGQPEVIRGDSDGDLVFYWGRQVAGREKERGFSIGSFVGPARVLAVETRSDEAGNLRPGSCVWLHRAGRLIKAAPEQLRAASEREHAIEELRGPVEIPWTISSLATHSHAKTYDDITGDVPTDMEWEEAVQEPDEDSALQATNTSASSSSTPCFEIEILLPVREKYLSPEEKEQFRQAKAKEVRSFLRAQCFEMVPKEKQPSSHEAVGMRWVLTWKNAEDPQDPSKKKAKARAVVLGYQDDQYEYRQTSSPTVSRTGRQAFLQLCAWRKFTIAKGDVTSAFLQGSELEDDYWVIPDFSITLDQKDYVNDLQVVKLSRDREKHREAPITDWERHQLRAVLGSLSWHTGQTGFQYSADVGILLSSVCNGTVEDIVKTNKLVRDIQHSPGSLKIHSFRDAEWLDAVCWADAAWANRPDGKSSTEGIVLGFSSPNLAKGALAPVSLMLWRSSKIDRTCRSPACAETKGVVNGEDDLYHLRYLWSEINHPETLTKLWHPDSIVDLTSEGLAEPP</sequence>
<proteinExistence type="predicted"/>
<organism evidence="3 4">
    <name type="scientific">Symbiodinium pilosum</name>
    <name type="common">Dinoflagellate</name>
    <dbReference type="NCBI Taxonomy" id="2952"/>
    <lineage>
        <taxon>Eukaryota</taxon>
        <taxon>Sar</taxon>
        <taxon>Alveolata</taxon>
        <taxon>Dinophyceae</taxon>
        <taxon>Suessiales</taxon>
        <taxon>Symbiodiniaceae</taxon>
        <taxon>Symbiodinium</taxon>
    </lineage>
</organism>
<name>A0A812KW75_SYMPI</name>
<protein>
    <submittedName>
        <fullName evidence="3">RE1 protein</fullName>
    </submittedName>
</protein>